<dbReference type="Pfam" id="PF00565">
    <property type="entry name" value="SNase"/>
    <property type="match status" value="1"/>
</dbReference>
<sequence length="152" mass="16657">MMSSASTSLLSPIACIWVLQLFSISSQSLAVTQPHVTVSQVVSIYDGDSITVNVDEWPPFLGEKITVRVKGIDTPELRGKCDMEIQQARMAKQFTVSKVRNANIITLSGIERGKYFRVIADVSLDGVDLGDLLLNAGLAIPYNGEKKPDWCK</sequence>
<evidence type="ECO:0000313" key="2">
    <source>
        <dbReference type="EMBL" id="MFC3138826.1"/>
    </source>
</evidence>
<name>A0ABV7GEB9_9GAMM</name>
<organism evidence="2 3">
    <name type="scientific">Shewanella submarina</name>
    <dbReference type="NCBI Taxonomy" id="2016376"/>
    <lineage>
        <taxon>Bacteria</taxon>
        <taxon>Pseudomonadati</taxon>
        <taxon>Pseudomonadota</taxon>
        <taxon>Gammaproteobacteria</taxon>
        <taxon>Alteromonadales</taxon>
        <taxon>Shewanellaceae</taxon>
        <taxon>Shewanella</taxon>
    </lineage>
</organism>
<dbReference type="RefSeq" id="WP_248937457.1">
    <property type="nucleotide sequence ID" value="NZ_JAKILF010000009.1"/>
</dbReference>
<evidence type="ECO:0000313" key="3">
    <source>
        <dbReference type="Proteomes" id="UP001595621"/>
    </source>
</evidence>
<protein>
    <submittedName>
        <fullName evidence="2">Thermonuclease family protein</fullName>
    </submittedName>
</protein>
<evidence type="ECO:0000259" key="1">
    <source>
        <dbReference type="Pfam" id="PF00565"/>
    </source>
</evidence>
<reference evidence="3" key="1">
    <citation type="journal article" date="2019" name="Int. J. Syst. Evol. Microbiol.">
        <title>The Global Catalogue of Microorganisms (GCM) 10K type strain sequencing project: providing services to taxonomists for standard genome sequencing and annotation.</title>
        <authorList>
            <consortium name="The Broad Institute Genomics Platform"/>
            <consortium name="The Broad Institute Genome Sequencing Center for Infectious Disease"/>
            <person name="Wu L."/>
            <person name="Ma J."/>
        </authorList>
    </citation>
    <scope>NUCLEOTIDE SEQUENCE [LARGE SCALE GENOMIC DNA]</scope>
    <source>
        <strain evidence="3">KCTC 52277</strain>
    </source>
</reference>
<dbReference type="EMBL" id="JBHRTD010000014">
    <property type="protein sequence ID" value="MFC3138826.1"/>
    <property type="molecule type" value="Genomic_DNA"/>
</dbReference>
<comment type="caution">
    <text evidence="2">The sequence shown here is derived from an EMBL/GenBank/DDBJ whole genome shotgun (WGS) entry which is preliminary data.</text>
</comment>
<proteinExistence type="predicted"/>
<dbReference type="Proteomes" id="UP001595621">
    <property type="component" value="Unassembled WGS sequence"/>
</dbReference>
<keyword evidence="3" id="KW-1185">Reference proteome</keyword>
<dbReference type="SUPFAM" id="SSF50199">
    <property type="entry name" value="Staphylococcal nuclease"/>
    <property type="match status" value="1"/>
</dbReference>
<dbReference type="InterPro" id="IPR035437">
    <property type="entry name" value="SNase_OB-fold_sf"/>
</dbReference>
<dbReference type="Gene3D" id="2.40.50.90">
    <property type="match status" value="1"/>
</dbReference>
<dbReference type="InterPro" id="IPR016071">
    <property type="entry name" value="Staphylococal_nuclease_OB-fold"/>
</dbReference>
<accession>A0ABV7GEB9</accession>
<gene>
    <name evidence="2" type="ORF">ACFOE0_11605</name>
</gene>
<feature type="domain" description="TNase-like" evidence="1">
    <location>
        <begin position="66"/>
        <end position="143"/>
    </location>
</feature>